<evidence type="ECO:0000259" key="9">
    <source>
        <dbReference type="Pfam" id="PF07715"/>
    </source>
</evidence>
<keyword evidence="8" id="KW-0732">Signal</keyword>
<dbReference type="InterPro" id="IPR023996">
    <property type="entry name" value="TonB-dep_OMP_SusC/RagA"/>
</dbReference>
<dbReference type="Pfam" id="PF07715">
    <property type="entry name" value="Plug"/>
    <property type="match status" value="1"/>
</dbReference>
<dbReference type="InterPro" id="IPR037066">
    <property type="entry name" value="Plug_dom_sf"/>
</dbReference>
<organism evidence="10 11">
    <name type="scientific">Chitinophaga japonensis</name>
    <name type="common">Flexibacter japonensis</name>
    <dbReference type="NCBI Taxonomy" id="104662"/>
    <lineage>
        <taxon>Bacteria</taxon>
        <taxon>Pseudomonadati</taxon>
        <taxon>Bacteroidota</taxon>
        <taxon>Chitinophagia</taxon>
        <taxon>Chitinophagales</taxon>
        <taxon>Chitinophagaceae</taxon>
        <taxon>Chitinophaga</taxon>
    </lineage>
</organism>
<dbReference type="Gene3D" id="2.40.170.20">
    <property type="entry name" value="TonB-dependent receptor, beta-barrel domain"/>
    <property type="match status" value="1"/>
</dbReference>
<gene>
    <name evidence="10" type="ORF">LX66_0435</name>
</gene>
<evidence type="ECO:0000256" key="5">
    <source>
        <dbReference type="ARBA" id="ARBA00023136"/>
    </source>
</evidence>
<keyword evidence="4 7" id="KW-0812">Transmembrane</keyword>
<dbReference type="Pfam" id="PF13715">
    <property type="entry name" value="CarbopepD_reg_2"/>
    <property type="match status" value="1"/>
</dbReference>
<evidence type="ECO:0000313" key="10">
    <source>
        <dbReference type="EMBL" id="TWI91073.1"/>
    </source>
</evidence>
<feature type="signal peptide" evidence="8">
    <location>
        <begin position="1"/>
        <end position="23"/>
    </location>
</feature>
<evidence type="ECO:0000256" key="3">
    <source>
        <dbReference type="ARBA" id="ARBA00022452"/>
    </source>
</evidence>
<comment type="similarity">
    <text evidence="7">Belongs to the TonB-dependent receptor family.</text>
</comment>
<dbReference type="InterPro" id="IPR036942">
    <property type="entry name" value="Beta-barrel_TonB_sf"/>
</dbReference>
<dbReference type="NCBIfam" id="TIGR04056">
    <property type="entry name" value="OMP_RagA_SusC"/>
    <property type="match status" value="1"/>
</dbReference>
<evidence type="ECO:0000256" key="6">
    <source>
        <dbReference type="ARBA" id="ARBA00023237"/>
    </source>
</evidence>
<keyword evidence="2 7" id="KW-0813">Transport</keyword>
<protein>
    <submittedName>
        <fullName evidence="10">TonB-linked SusC/RagA family outer membrane protein</fullName>
    </submittedName>
</protein>
<dbReference type="InterPro" id="IPR039426">
    <property type="entry name" value="TonB-dep_rcpt-like"/>
</dbReference>
<evidence type="ECO:0000256" key="2">
    <source>
        <dbReference type="ARBA" id="ARBA00022448"/>
    </source>
</evidence>
<dbReference type="EMBL" id="VLLG01000002">
    <property type="protein sequence ID" value="TWI91073.1"/>
    <property type="molecule type" value="Genomic_DNA"/>
</dbReference>
<dbReference type="SUPFAM" id="SSF49464">
    <property type="entry name" value="Carboxypeptidase regulatory domain-like"/>
    <property type="match status" value="1"/>
</dbReference>
<dbReference type="InterPro" id="IPR023997">
    <property type="entry name" value="TonB-dep_OMP_SusC/RagA_CS"/>
</dbReference>
<dbReference type="OrthoDB" id="9768177at2"/>
<evidence type="ECO:0000256" key="1">
    <source>
        <dbReference type="ARBA" id="ARBA00004571"/>
    </source>
</evidence>
<feature type="chain" id="PRO_5022247156" evidence="8">
    <location>
        <begin position="24"/>
        <end position="1021"/>
    </location>
</feature>
<accession>A0A562TCH2</accession>
<name>A0A562TCH2_CHIJA</name>
<proteinExistence type="inferred from homology"/>
<dbReference type="Proteomes" id="UP000316778">
    <property type="component" value="Unassembled WGS sequence"/>
</dbReference>
<dbReference type="Gene3D" id="2.60.40.1120">
    <property type="entry name" value="Carboxypeptidase-like, regulatory domain"/>
    <property type="match status" value="1"/>
</dbReference>
<comment type="subcellular location">
    <subcellularLocation>
        <location evidence="1 7">Cell outer membrane</location>
        <topology evidence="1 7">Multi-pass membrane protein</topology>
    </subcellularLocation>
</comment>
<sequence length="1021" mass="114533">MKNKLSYGGLWLYLLCHSLTLYAQSTIQGKVTDAKDGAPLPGVTVSVKGKALGTQTNMKGEYQLKVPGGQNTLVFSFIGYLSQEQAIDNRSTINIVLQEDLKKLDEVVVVGYGQQKRRDVTGSIVSIGEAKIKQSPVLSAAQALQGRAPGVYAAQSSNRPGADARIQIRGRRSFNASSDPLYVIDGIPIYVGISELNPNDIASMEVLKDASATAIYGSRGANGVILITTKRGKAGKVTVDYNGYTGVQEPLKLMETFDGPGYAEYRREAFRNTRNNQYPSDVPDKALDEQLFKQDATVLQNVLNAYDANGNYDPSKIHSTDWGDLVLRTGFIQNHQVSVTAGNDKTKVLFSASYYQNKGIIKNQDYTRWSLRLNVDQQITDAIRIGMSSVFSSFIQNYGSDLYSATYGINPLSAPYDSSGKLIFQPGNDAQIYNPLFDVNGMVDERRKFRFLGSFFGEVQLAKGLKYRINFGPDYGPYRQGEFRSAMTTDRKGGTAWARIYNDSRFAYTLENLLFYNKDLKNHSLGVTLLQSIQEERFESSEEKAFDLPYESQGFYNIGTAVTIDGIASNYKRQRLASFMGRINYSYKDKYLLTLSTRADGSSVLASDNKFDFFPSAALAWRVKQEPFMQSAGFFDDLKLRLGYGVTGNSSVDPYETLGSLTKTSYAWDDVPAYGFRPDKIPNPLLHWERTAQYNVGLDFTLLKGRIAGTVDAYLQRTSNLIMDRQLPTASGFPNIQYNVGETSNRGLEVSLNTLNVDTKSGFRWTTDWMFYTNRERIERLYGGKKDDIGNKWFIGQPIGVIFDYRMDGIWQNTPEDLALMEEYNKNGSNFAPGKIRLGNVYDPKEHKITADDRAILGYTTPRWIGSLTNTFSYKGLELMVFIYTQQKYLIRTDKRLALAGRYNHMAIDYWTPTNTDGKYPRPSADVENVEFQDLLYYEDGSFVKVKTATLGYNLPQGLLNRLGVRSMKVYVSAENPFMFTKADSMDPEVLNDSSSDRNFRTSPVSTPTPRSFLFGLNVGF</sequence>
<evidence type="ECO:0000313" key="11">
    <source>
        <dbReference type="Proteomes" id="UP000316778"/>
    </source>
</evidence>
<dbReference type="SUPFAM" id="SSF56935">
    <property type="entry name" value="Porins"/>
    <property type="match status" value="1"/>
</dbReference>
<evidence type="ECO:0000256" key="4">
    <source>
        <dbReference type="ARBA" id="ARBA00022692"/>
    </source>
</evidence>
<feature type="domain" description="TonB-dependent receptor plug" evidence="9">
    <location>
        <begin position="117"/>
        <end position="224"/>
    </location>
</feature>
<dbReference type="FunFam" id="2.170.130.10:FF:000008">
    <property type="entry name" value="SusC/RagA family TonB-linked outer membrane protein"/>
    <property type="match status" value="1"/>
</dbReference>
<comment type="caution">
    <text evidence="10">The sequence shown here is derived from an EMBL/GenBank/DDBJ whole genome shotgun (WGS) entry which is preliminary data.</text>
</comment>
<dbReference type="GO" id="GO:0009279">
    <property type="term" value="C:cell outer membrane"/>
    <property type="evidence" value="ECO:0007669"/>
    <property type="project" value="UniProtKB-SubCell"/>
</dbReference>
<keyword evidence="5 7" id="KW-0472">Membrane</keyword>
<dbReference type="Gene3D" id="2.170.130.10">
    <property type="entry name" value="TonB-dependent receptor, plug domain"/>
    <property type="match status" value="1"/>
</dbReference>
<keyword evidence="3 7" id="KW-1134">Transmembrane beta strand</keyword>
<dbReference type="RefSeq" id="WP_145710242.1">
    <property type="nucleotide sequence ID" value="NZ_BAAAFY010000001.1"/>
</dbReference>
<dbReference type="PROSITE" id="PS52016">
    <property type="entry name" value="TONB_DEPENDENT_REC_3"/>
    <property type="match status" value="1"/>
</dbReference>
<dbReference type="InterPro" id="IPR008969">
    <property type="entry name" value="CarboxyPept-like_regulatory"/>
</dbReference>
<dbReference type="NCBIfam" id="TIGR04057">
    <property type="entry name" value="SusC_RagA_signa"/>
    <property type="match status" value="1"/>
</dbReference>
<dbReference type="InterPro" id="IPR012910">
    <property type="entry name" value="Plug_dom"/>
</dbReference>
<reference evidence="10 11" key="1">
    <citation type="journal article" date="2013" name="Stand. Genomic Sci.">
        <title>Genomic Encyclopedia of Type Strains, Phase I: The one thousand microbial genomes (KMG-I) project.</title>
        <authorList>
            <person name="Kyrpides N.C."/>
            <person name="Woyke T."/>
            <person name="Eisen J.A."/>
            <person name="Garrity G."/>
            <person name="Lilburn T.G."/>
            <person name="Beck B.J."/>
            <person name="Whitman W.B."/>
            <person name="Hugenholtz P."/>
            <person name="Klenk H.P."/>
        </authorList>
    </citation>
    <scope>NUCLEOTIDE SEQUENCE [LARGE SCALE GENOMIC DNA]</scope>
    <source>
        <strain evidence="10 11">DSM 13484</strain>
    </source>
</reference>
<dbReference type="AlphaFoldDB" id="A0A562TCH2"/>
<keyword evidence="11" id="KW-1185">Reference proteome</keyword>
<keyword evidence="6 7" id="KW-0998">Cell outer membrane</keyword>
<evidence type="ECO:0000256" key="7">
    <source>
        <dbReference type="PROSITE-ProRule" id="PRU01360"/>
    </source>
</evidence>
<evidence type="ECO:0000256" key="8">
    <source>
        <dbReference type="SAM" id="SignalP"/>
    </source>
</evidence>